<dbReference type="InterPro" id="IPR009057">
    <property type="entry name" value="Homeodomain-like_sf"/>
</dbReference>
<dbReference type="PROSITE" id="PS00676">
    <property type="entry name" value="SIGMA54_INTERACT_2"/>
    <property type="match status" value="1"/>
</dbReference>
<feature type="modified residue" description="4-aspartylphosphate" evidence="6">
    <location>
        <position position="56"/>
    </location>
</feature>
<evidence type="ECO:0000256" key="3">
    <source>
        <dbReference type="ARBA" id="ARBA00023015"/>
    </source>
</evidence>
<feature type="compositionally biased region" description="Low complexity" evidence="7">
    <location>
        <begin position="400"/>
        <end position="421"/>
    </location>
</feature>
<dbReference type="CDD" id="cd00009">
    <property type="entry name" value="AAA"/>
    <property type="match status" value="1"/>
</dbReference>
<keyword evidence="5" id="KW-0804">Transcription</keyword>
<dbReference type="EMBL" id="JBHSUS010000001">
    <property type="protein sequence ID" value="MFC6439282.1"/>
    <property type="molecule type" value="Genomic_DNA"/>
</dbReference>
<dbReference type="Gene3D" id="1.10.10.60">
    <property type="entry name" value="Homeodomain-like"/>
    <property type="match status" value="1"/>
</dbReference>
<feature type="domain" description="Response regulatory" evidence="9">
    <location>
        <begin position="6"/>
        <end position="121"/>
    </location>
</feature>
<dbReference type="SMART" id="SM00382">
    <property type="entry name" value="AAA"/>
    <property type="match status" value="1"/>
</dbReference>
<keyword evidence="3" id="KW-0805">Transcription regulation</keyword>
<dbReference type="InterPro" id="IPR058031">
    <property type="entry name" value="AAA_lid_NorR"/>
</dbReference>
<evidence type="ECO:0000256" key="1">
    <source>
        <dbReference type="ARBA" id="ARBA00022741"/>
    </source>
</evidence>
<dbReference type="Pfam" id="PF00072">
    <property type="entry name" value="Response_reg"/>
    <property type="match status" value="1"/>
</dbReference>
<dbReference type="RefSeq" id="WP_131257440.1">
    <property type="nucleotide sequence ID" value="NZ_JBHSUS010000001.1"/>
</dbReference>
<accession>A0ABW1XGB7</accession>
<feature type="region of interest" description="Disordered" evidence="7">
    <location>
        <begin position="398"/>
        <end position="425"/>
    </location>
</feature>
<dbReference type="SMART" id="SM00448">
    <property type="entry name" value="REC"/>
    <property type="match status" value="1"/>
</dbReference>
<evidence type="ECO:0000259" key="8">
    <source>
        <dbReference type="PROSITE" id="PS50045"/>
    </source>
</evidence>
<evidence type="ECO:0000313" key="11">
    <source>
        <dbReference type="Proteomes" id="UP001596364"/>
    </source>
</evidence>
<gene>
    <name evidence="10" type="ORF">ACFP85_03860</name>
</gene>
<evidence type="ECO:0000256" key="5">
    <source>
        <dbReference type="ARBA" id="ARBA00023163"/>
    </source>
</evidence>
<evidence type="ECO:0000256" key="6">
    <source>
        <dbReference type="PROSITE-ProRule" id="PRU00169"/>
    </source>
</evidence>
<dbReference type="SUPFAM" id="SSF52540">
    <property type="entry name" value="P-loop containing nucleoside triphosphate hydrolases"/>
    <property type="match status" value="1"/>
</dbReference>
<name>A0ABW1XGB7_9ALTE</name>
<dbReference type="InterPro" id="IPR002078">
    <property type="entry name" value="Sigma_54_int"/>
</dbReference>
<keyword evidence="1" id="KW-0547">Nucleotide-binding</keyword>
<dbReference type="PROSITE" id="PS50045">
    <property type="entry name" value="SIGMA54_INTERACT_4"/>
    <property type="match status" value="1"/>
</dbReference>
<evidence type="ECO:0000256" key="4">
    <source>
        <dbReference type="ARBA" id="ARBA00023125"/>
    </source>
</evidence>
<keyword evidence="6" id="KW-0597">Phosphoprotein</keyword>
<keyword evidence="2" id="KW-0067">ATP-binding</keyword>
<feature type="domain" description="Sigma-54 factor interaction" evidence="8">
    <location>
        <begin position="145"/>
        <end position="374"/>
    </location>
</feature>
<dbReference type="InterPro" id="IPR027417">
    <property type="entry name" value="P-loop_NTPase"/>
</dbReference>
<keyword evidence="11" id="KW-1185">Reference proteome</keyword>
<evidence type="ECO:0000259" key="9">
    <source>
        <dbReference type="PROSITE" id="PS50110"/>
    </source>
</evidence>
<evidence type="ECO:0000256" key="2">
    <source>
        <dbReference type="ARBA" id="ARBA00022840"/>
    </source>
</evidence>
<evidence type="ECO:0000256" key="7">
    <source>
        <dbReference type="SAM" id="MobiDB-lite"/>
    </source>
</evidence>
<dbReference type="Gene3D" id="3.40.50.300">
    <property type="entry name" value="P-loop containing nucleotide triphosphate hydrolases"/>
    <property type="match status" value="1"/>
</dbReference>
<dbReference type="Gene3D" id="1.10.8.60">
    <property type="match status" value="1"/>
</dbReference>
<dbReference type="InterPro" id="IPR025943">
    <property type="entry name" value="Sigma_54_int_dom_ATP-bd_2"/>
</dbReference>
<reference evidence="11" key="1">
    <citation type="journal article" date="2019" name="Int. J. Syst. Evol. Microbiol.">
        <title>The Global Catalogue of Microorganisms (GCM) 10K type strain sequencing project: providing services to taxonomists for standard genome sequencing and annotation.</title>
        <authorList>
            <consortium name="The Broad Institute Genomics Platform"/>
            <consortium name="The Broad Institute Genome Sequencing Center for Infectious Disease"/>
            <person name="Wu L."/>
            <person name="Ma J."/>
        </authorList>
    </citation>
    <scope>NUCLEOTIDE SEQUENCE [LARGE SCALE GENOMIC DNA]</scope>
    <source>
        <strain evidence="11">CGMCC 1.16031</strain>
    </source>
</reference>
<dbReference type="PANTHER" id="PTHR32071:SF117">
    <property type="entry name" value="PTS-DEPENDENT DIHYDROXYACETONE KINASE OPERON REGULATORY PROTEIN-RELATED"/>
    <property type="match status" value="1"/>
</dbReference>
<sequence length="469" mass="51760">MSYTPTVLLVEDDISTSALIKTYLQRSNVNVDAAYKGKDALDKLAGNAPPDILLLDLHLPDMDGLDILREVKQRKLQTEIIVMTTNASVKTAVESMQLGARDFLVKPFAKERLLTTFHNVAENLELRKLVSQYKQTLPQHTFSGFIGSSLPMQSVYRIIESAASSKATVFIVGESGTGKEVCAEAIHQHSPRADKPFIALNCGAIPKDLMESEIFGHVKGAFTGALNNRDGAATLADGGTLFLDEICEMDLELQPKLLRFLQTGSVQPVGSGQLQKVDVRIICATNRNPLEEVEAGRFREDLYYRLHVLPISLPPLRERGDDFLEIANVFLSQYSQEENKAFKAFDTDVIERLRAYHWPGNIRQLQNVIRNVVVLNNSESVTLDMLPAPLNTAAKHTVTQPLPTSSSASSVQSVGSSPVQPKVRKLEDMERDAIEQAIDFCDGNIPEAAVLLGISPATIYRKKSSWRSS</sequence>
<dbReference type="Pfam" id="PF25601">
    <property type="entry name" value="AAA_lid_14"/>
    <property type="match status" value="1"/>
</dbReference>
<dbReference type="PROSITE" id="PS50110">
    <property type="entry name" value="RESPONSE_REGULATORY"/>
    <property type="match status" value="1"/>
</dbReference>
<dbReference type="InterPro" id="IPR001789">
    <property type="entry name" value="Sig_transdc_resp-reg_receiver"/>
</dbReference>
<dbReference type="InterPro" id="IPR003593">
    <property type="entry name" value="AAA+_ATPase"/>
</dbReference>
<dbReference type="PANTHER" id="PTHR32071">
    <property type="entry name" value="TRANSCRIPTIONAL REGULATORY PROTEIN"/>
    <property type="match status" value="1"/>
</dbReference>
<dbReference type="Pfam" id="PF02954">
    <property type="entry name" value="HTH_8"/>
    <property type="match status" value="1"/>
</dbReference>
<dbReference type="SUPFAM" id="SSF46689">
    <property type="entry name" value="Homeodomain-like"/>
    <property type="match status" value="1"/>
</dbReference>
<organism evidence="10 11">
    <name type="scientific">Pseudobowmanella zhangzhouensis</name>
    <dbReference type="NCBI Taxonomy" id="1537679"/>
    <lineage>
        <taxon>Bacteria</taxon>
        <taxon>Pseudomonadati</taxon>
        <taxon>Pseudomonadota</taxon>
        <taxon>Gammaproteobacteria</taxon>
        <taxon>Alteromonadales</taxon>
        <taxon>Alteromonadaceae</taxon>
    </lineage>
</organism>
<protein>
    <submittedName>
        <fullName evidence="10">Sigma-54-dependent transcriptional regulator</fullName>
    </submittedName>
</protein>
<evidence type="ECO:0000313" key="10">
    <source>
        <dbReference type="EMBL" id="MFC6439282.1"/>
    </source>
</evidence>
<dbReference type="Proteomes" id="UP001596364">
    <property type="component" value="Unassembled WGS sequence"/>
</dbReference>
<dbReference type="InterPro" id="IPR025944">
    <property type="entry name" value="Sigma_54_int_dom_CS"/>
</dbReference>
<dbReference type="Pfam" id="PF00158">
    <property type="entry name" value="Sigma54_activat"/>
    <property type="match status" value="1"/>
</dbReference>
<dbReference type="Gene3D" id="3.40.50.2300">
    <property type="match status" value="1"/>
</dbReference>
<dbReference type="PROSITE" id="PS00688">
    <property type="entry name" value="SIGMA54_INTERACT_3"/>
    <property type="match status" value="1"/>
</dbReference>
<dbReference type="SUPFAM" id="SSF52172">
    <property type="entry name" value="CheY-like"/>
    <property type="match status" value="1"/>
</dbReference>
<proteinExistence type="predicted"/>
<dbReference type="InterPro" id="IPR011006">
    <property type="entry name" value="CheY-like_superfamily"/>
</dbReference>
<comment type="caution">
    <text evidence="10">The sequence shown here is derived from an EMBL/GenBank/DDBJ whole genome shotgun (WGS) entry which is preliminary data.</text>
</comment>
<dbReference type="InterPro" id="IPR002197">
    <property type="entry name" value="HTH_Fis"/>
</dbReference>
<keyword evidence="4" id="KW-0238">DNA-binding</keyword>